<keyword evidence="4" id="KW-1185">Reference proteome</keyword>
<organism evidence="3 5">
    <name type="scientific">Claviceps arundinis</name>
    <dbReference type="NCBI Taxonomy" id="1623583"/>
    <lineage>
        <taxon>Eukaryota</taxon>
        <taxon>Fungi</taxon>
        <taxon>Dikarya</taxon>
        <taxon>Ascomycota</taxon>
        <taxon>Pezizomycotina</taxon>
        <taxon>Sordariomycetes</taxon>
        <taxon>Hypocreomycetidae</taxon>
        <taxon>Hypocreales</taxon>
        <taxon>Clavicipitaceae</taxon>
        <taxon>Claviceps</taxon>
    </lineage>
</organism>
<sequence length="132" mass="14027">MVRAKRLEVSRDDGGGGEAAMHVEYNNPLYETGTDSRRHNQQLSVVKPNAKPATRQGLAASAPRSGGISKGRIRGSTSRKGSVLVSWSSSRPSQAVELQIGNPGPGLGVSIMVQRRRGGAHPGEVWADGREE</sequence>
<evidence type="ECO:0000313" key="4">
    <source>
        <dbReference type="Proteomes" id="UP000742024"/>
    </source>
</evidence>
<feature type="region of interest" description="Disordered" evidence="1">
    <location>
        <begin position="45"/>
        <end position="110"/>
    </location>
</feature>
<reference evidence="3 4" key="1">
    <citation type="journal article" date="2020" name="bioRxiv">
        <title>Whole genome comparisons of ergot fungi reveals the divergence and evolution of species within the genus Claviceps are the result of varying mechanisms driving genome evolution and host range expansion.</title>
        <authorList>
            <person name="Wyka S.A."/>
            <person name="Mondo S.J."/>
            <person name="Liu M."/>
            <person name="Dettman J."/>
            <person name="Nalam V."/>
            <person name="Broders K.D."/>
        </authorList>
    </citation>
    <scope>NUCLEOTIDE SEQUENCE</scope>
    <source>
        <strain evidence="3">CCC 1102</strain>
        <strain evidence="2 4">LM583</strain>
    </source>
</reference>
<protein>
    <submittedName>
        <fullName evidence="3">Uncharacterized protein</fullName>
    </submittedName>
</protein>
<evidence type="ECO:0000313" key="2">
    <source>
        <dbReference type="EMBL" id="KAG5965568.1"/>
    </source>
</evidence>
<evidence type="ECO:0000256" key="1">
    <source>
        <dbReference type="SAM" id="MobiDB-lite"/>
    </source>
</evidence>
<dbReference type="EMBL" id="SRPS01000004">
    <property type="protein sequence ID" value="KAG5978082.1"/>
    <property type="molecule type" value="Genomic_DNA"/>
</dbReference>
<proteinExistence type="predicted"/>
<evidence type="ECO:0000313" key="5">
    <source>
        <dbReference type="Proteomes" id="UP000784919"/>
    </source>
</evidence>
<feature type="region of interest" description="Disordered" evidence="1">
    <location>
        <begin position="1"/>
        <end position="21"/>
    </location>
</feature>
<dbReference type="Proteomes" id="UP000742024">
    <property type="component" value="Unassembled WGS sequence"/>
</dbReference>
<feature type="compositionally biased region" description="Basic and acidic residues" evidence="1">
    <location>
        <begin position="1"/>
        <end position="14"/>
    </location>
</feature>
<dbReference type="AlphaFoldDB" id="A0A9P7N1U3"/>
<accession>A0A9P7N1U3</accession>
<gene>
    <name evidence="3" type="ORF">E4U56_005561</name>
    <name evidence="2" type="ORF">E4U57_003845</name>
</gene>
<feature type="compositionally biased region" description="Low complexity" evidence="1">
    <location>
        <begin position="74"/>
        <end position="93"/>
    </location>
</feature>
<dbReference type="Proteomes" id="UP000784919">
    <property type="component" value="Unassembled WGS sequence"/>
</dbReference>
<name>A0A9P7N1U3_9HYPO</name>
<comment type="caution">
    <text evidence="3">The sequence shown here is derived from an EMBL/GenBank/DDBJ whole genome shotgun (WGS) entry which is preliminary data.</text>
</comment>
<evidence type="ECO:0000313" key="3">
    <source>
        <dbReference type="EMBL" id="KAG5978082.1"/>
    </source>
</evidence>
<dbReference type="EMBL" id="SRPR01000029">
    <property type="protein sequence ID" value="KAG5965568.1"/>
    <property type="molecule type" value="Genomic_DNA"/>
</dbReference>